<dbReference type="Proteomes" id="UP001146670">
    <property type="component" value="Unassembled WGS sequence"/>
</dbReference>
<proteinExistence type="predicted"/>
<name>A0A9X3FNP7_9LACT</name>
<comment type="caution">
    <text evidence="1">The sequence shown here is derived from an EMBL/GenBank/DDBJ whole genome shotgun (WGS) entry which is preliminary data.</text>
</comment>
<dbReference type="EMBL" id="JAPRFR010000001">
    <property type="protein sequence ID" value="MCZ0725229.1"/>
    <property type="molecule type" value="Genomic_DNA"/>
</dbReference>
<accession>A0A9X3FNP7</accession>
<gene>
    <name evidence="1" type="ORF">OW157_01435</name>
</gene>
<protein>
    <submittedName>
        <fullName evidence="1">Uncharacterized protein</fullName>
    </submittedName>
</protein>
<sequence>MSDTINFPNSEDAYIRKAVDAYKDLDYPLAIVYFNQGRDAFSTAKDFVKRTVELFLESNLIEEALNIAELGDLMNEMSASQDFAESDFLYGRNSSQSLDFTEVVLNYYDNVGIDWPDLVKEWLSVDFPVRVIKQEVVSAIFPDLFAQFTVEADETVDKGHFYQLLQKALQGEKLAIYDEAYFIQALHQEDDLLLDQQWADLLARTPSLVFVTDLLETYLDLELAEQEFKTITIHHELKGFNTANLTHLVDSDFFQAGNDFIAAKYYQNPQVMAYLETQWKLFVALIYPFFSDLALTAEELISLIYSDFIQADEHLQLSPEKFADWEQLNQAVTTLLGQYKEGLADD</sequence>
<dbReference type="AlphaFoldDB" id="A0A9X3FNP7"/>
<organism evidence="1 2">
    <name type="scientific">Aerococcus kribbianus</name>
    <dbReference type="NCBI Taxonomy" id="2999064"/>
    <lineage>
        <taxon>Bacteria</taxon>
        <taxon>Bacillati</taxon>
        <taxon>Bacillota</taxon>
        <taxon>Bacilli</taxon>
        <taxon>Lactobacillales</taxon>
        <taxon>Aerococcaceae</taxon>
        <taxon>Aerococcus</taxon>
    </lineage>
</organism>
<keyword evidence="2" id="KW-1185">Reference proteome</keyword>
<evidence type="ECO:0000313" key="2">
    <source>
        <dbReference type="Proteomes" id="UP001146670"/>
    </source>
</evidence>
<reference evidence="1" key="1">
    <citation type="submission" date="2022-12" db="EMBL/GenBank/DDBJ databases">
        <title>Description and comparative metabolic analysis of Aerococcus sp. nov., isolated from the feces of a pig.</title>
        <authorList>
            <person name="Chang Y.-H."/>
        </authorList>
    </citation>
    <scope>NUCLEOTIDE SEQUENCE</scope>
    <source>
        <strain evidence="1">YH-aer222</strain>
    </source>
</reference>
<dbReference type="RefSeq" id="WP_268751553.1">
    <property type="nucleotide sequence ID" value="NZ_JAPRFQ010000001.1"/>
</dbReference>
<evidence type="ECO:0000313" key="1">
    <source>
        <dbReference type="EMBL" id="MCZ0725229.1"/>
    </source>
</evidence>